<evidence type="ECO:0000259" key="4">
    <source>
        <dbReference type="SMART" id="SM00470"/>
    </source>
</evidence>
<organism evidence="5 6">
    <name type="scientific">Malaciobacter mytili LMG 24559</name>
    <dbReference type="NCBI Taxonomy" id="1032238"/>
    <lineage>
        <taxon>Bacteria</taxon>
        <taxon>Pseudomonadati</taxon>
        <taxon>Campylobacterota</taxon>
        <taxon>Epsilonproteobacteria</taxon>
        <taxon>Campylobacterales</taxon>
        <taxon>Arcobacteraceae</taxon>
        <taxon>Malaciobacter</taxon>
    </lineage>
</organism>
<dbReference type="GO" id="GO:0007059">
    <property type="term" value="P:chromosome segregation"/>
    <property type="evidence" value="ECO:0007669"/>
    <property type="project" value="UniProtKB-KW"/>
</dbReference>
<dbReference type="InterPro" id="IPR050336">
    <property type="entry name" value="Chromosome_partition/occlusion"/>
</dbReference>
<dbReference type="SMART" id="SM00470">
    <property type="entry name" value="ParB"/>
    <property type="match status" value="1"/>
</dbReference>
<evidence type="ECO:0000256" key="2">
    <source>
        <dbReference type="ARBA" id="ARBA00022829"/>
    </source>
</evidence>
<name>A0AAX2ADI0_9BACT</name>
<evidence type="ECO:0000313" key="5">
    <source>
        <dbReference type="EMBL" id="RXK15099.1"/>
    </source>
</evidence>
<accession>A0AAX2ADI0</accession>
<dbReference type="Gene3D" id="1.10.10.2830">
    <property type="match status" value="1"/>
</dbReference>
<dbReference type="GO" id="GO:0003677">
    <property type="term" value="F:DNA binding"/>
    <property type="evidence" value="ECO:0007669"/>
    <property type="project" value="UniProtKB-KW"/>
</dbReference>
<comment type="caution">
    <text evidence="5">The sequence shown here is derived from an EMBL/GenBank/DDBJ whole genome shotgun (WGS) entry which is preliminary data.</text>
</comment>
<evidence type="ECO:0000256" key="3">
    <source>
        <dbReference type="ARBA" id="ARBA00023125"/>
    </source>
</evidence>
<dbReference type="Pfam" id="PF02195">
    <property type="entry name" value="ParB_N"/>
    <property type="match status" value="1"/>
</dbReference>
<reference evidence="5 6" key="1">
    <citation type="submission" date="2017-09" db="EMBL/GenBank/DDBJ databases">
        <title>Genomics of the genus Arcobacter.</title>
        <authorList>
            <person name="Perez-Cataluna A."/>
            <person name="Figueras M.J."/>
            <person name="Salas-Masso N."/>
        </authorList>
    </citation>
    <scope>NUCLEOTIDE SEQUENCE [LARGE SCALE GENOMIC DNA]</scope>
    <source>
        <strain evidence="5 6">CECT 7386</strain>
    </source>
</reference>
<dbReference type="InterPro" id="IPR003115">
    <property type="entry name" value="ParB_N"/>
</dbReference>
<proteinExistence type="inferred from homology"/>
<dbReference type="CDD" id="cd16393">
    <property type="entry name" value="SPO0J_N"/>
    <property type="match status" value="1"/>
</dbReference>
<dbReference type="GO" id="GO:0005694">
    <property type="term" value="C:chromosome"/>
    <property type="evidence" value="ECO:0007669"/>
    <property type="project" value="TreeGrafter"/>
</dbReference>
<dbReference type="SUPFAM" id="SSF110849">
    <property type="entry name" value="ParB/Sulfiredoxin"/>
    <property type="match status" value="1"/>
</dbReference>
<dbReference type="PANTHER" id="PTHR33375">
    <property type="entry name" value="CHROMOSOME-PARTITIONING PROTEIN PARB-RELATED"/>
    <property type="match status" value="1"/>
</dbReference>
<dbReference type="InterPro" id="IPR004437">
    <property type="entry name" value="ParB/RepB/Spo0J"/>
</dbReference>
<comment type="similarity">
    <text evidence="1">Belongs to the ParB family.</text>
</comment>
<sequence>MSFKEILELSSLEIFEYILKNPKDETNILAELKKKYKTKFFQVSADLKSSKLNNNGAGALKKEFIETITKDKSFRELEVDKIKANPFQPRRRFDEDKLKELCDSIVAHGLIQPIVVVENEEDKTFTLIAGERRLRAHKLANLKTIKAIVLTDIDVLKMKNLAIIENMDRVDLNCVELGLSYKELKDSENLSIRDLAKLLGRDKNFIAARLRLTEFSEDDMKFIIGHNINNISKLHKILETEHTCHRVLLEKLSNNELTNEEIDKFKVDEIKKLEDEKIVEKTSSKTTVREVNHDVIPDDDFSHVKAGIINDTQREEDIDVIAGEEDEKEISTKGESYEIKKEETKIEIVIDTNLLSKNELDSIIDYLKKL</sequence>
<dbReference type="PANTHER" id="PTHR33375:SF1">
    <property type="entry name" value="CHROMOSOME-PARTITIONING PROTEIN PARB-RELATED"/>
    <property type="match status" value="1"/>
</dbReference>
<dbReference type="Pfam" id="PF17762">
    <property type="entry name" value="HTH_ParB"/>
    <property type="match status" value="1"/>
</dbReference>
<dbReference type="Gene3D" id="3.90.1530.30">
    <property type="match status" value="1"/>
</dbReference>
<dbReference type="InterPro" id="IPR036086">
    <property type="entry name" value="ParB/Sulfiredoxin_sf"/>
</dbReference>
<dbReference type="AlphaFoldDB" id="A0AAX2ADI0"/>
<gene>
    <name evidence="5" type="ORF">CP985_10365</name>
</gene>
<dbReference type="RefSeq" id="WP_114843347.1">
    <property type="nucleotide sequence ID" value="NZ_CP031220.1"/>
</dbReference>
<keyword evidence="6" id="KW-1185">Reference proteome</keyword>
<dbReference type="EMBL" id="NXID01000039">
    <property type="protein sequence ID" value="RXK15099.1"/>
    <property type="molecule type" value="Genomic_DNA"/>
</dbReference>
<dbReference type="Proteomes" id="UP000290092">
    <property type="component" value="Unassembled WGS sequence"/>
</dbReference>
<evidence type="ECO:0000313" key="6">
    <source>
        <dbReference type="Proteomes" id="UP000290092"/>
    </source>
</evidence>
<dbReference type="InterPro" id="IPR041468">
    <property type="entry name" value="HTH_ParB/Spo0J"/>
</dbReference>
<keyword evidence="3" id="KW-0238">DNA-binding</keyword>
<dbReference type="NCBIfam" id="TIGR00180">
    <property type="entry name" value="parB_part"/>
    <property type="match status" value="1"/>
</dbReference>
<feature type="domain" description="ParB-like N-terminal" evidence="4">
    <location>
        <begin position="75"/>
        <end position="167"/>
    </location>
</feature>
<dbReference type="FunFam" id="3.90.1530.30:FF:000001">
    <property type="entry name" value="Chromosome partitioning protein ParB"/>
    <property type="match status" value="1"/>
</dbReference>
<protein>
    <recommendedName>
        <fullName evidence="4">ParB-like N-terminal domain-containing protein</fullName>
    </recommendedName>
</protein>
<evidence type="ECO:0000256" key="1">
    <source>
        <dbReference type="ARBA" id="ARBA00006295"/>
    </source>
</evidence>
<dbReference type="KEGG" id="amyt:AMYT_a0141"/>
<keyword evidence="2" id="KW-0159">Chromosome partition</keyword>